<keyword evidence="2" id="KW-1185">Reference proteome</keyword>
<organism evidence="1 2">
    <name type="scientific">Pneumocystis oryctolagi</name>
    <dbReference type="NCBI Taxonomy" id="42067"/>
    <lineage>
        <taxon>Eukaryota</taxon>
        <taxon>Fungi</taxon>
        <taxon>Dikarya</taxon>
        <taxon>Ascomycota</taxon>
        <taxon>Taphrinomycotina</taxon>
        <taxon>Pneumocystomycetes</taxon>
        <taxon>Pneumocystaceae</taxon>
        <taxon>Pneumocystis</taxon>
    </lineage>
</organism>
<reference evidence="1 2" key="1">
    <citation type="journal article" date="2021" name="Commun. Biol.">
        <title>Genomic insights into the host specific adaptation of the Pneumocystis genus.</title>
        <authorList>
            <person name="Cisse O.H."/>
            <person name="Ma L."/>
            <person name="Dekker J.P."/>
            <person name="Khil P.P."/>
            <person name="Youn J.-H."/>
            <person name="Brenchley J.M."/>
            <person name="Blair R."/>
            <person name="Pahar B."/>
            <person name="Chabe M."/>
            <person name="Van Rompay K.K.A."/>
            <person name="Keesler R."/>
            <person name="Sukura A."/>
            <person name="Hirsch V."/>
            <person name="Kutty G."/>
            <person name="Liu Y."/>
            <person name="Peng L."/>
            <person name="Chen J."/>
            <person name="Song J."/>
            <person name="Weissenbacher-Lang C."/>
            <person name="Xu J."/>
            <person name="Upham N.S."/>
            <person name="Stajich J.E."/>
            <person name="Cuomo C.A."/>
            <person name="Cushion M.T."/>
            <person name="Kovacs J.A."/>
        </authorList>
    </citation>
    <scope>NUCLEOTIDE SEQUENCE [LARGE SCALE GENOMIC DNA]</scope>
    <source>
        <strain evidence="1 2">RABM</strain>
    </source>
</reference>
<comment type="caution">
    <text evidence="1">The sequence shown here is derived from an EMBL/GenBank/DDBJ whole genome shotgun (WGS) entry which is preliminary data.</text>
</comment>
<evidence type="ECO:0000313" key="2">
    <source>
        <dbReference type="Proteomes" id="UP000768646"/>
    </source>
</evidence>
<name>A0ACB7CDY1_9ASCO</name>
<evidence type="ECO:0000313" key="1">
    <source>
        <dbReference type="EMBL" id="KAG4305084.1"/>
    </source>
</evidence>
<gene>
    <name evidence="1" type="ORF">PORY_001254</name>
</gene>
<dbReference type="EMBL" id="JABTEG010000004">
    <property type="protein sequence ID" value="KAG4305084.1"/>
    <property type="molecule type" value="Genomic_DNA"/>
</dbReference>
<sequence length="332" mass="36378">MQTLSQAIHVSYAHSLSRQWQSSKVLTKSRLIYPIFVSDKPDDESEISSLPDENNYIRWGINKLEGFLAPLVNKGLSAVMLFGVLSVAKDLYGTEADNPSGPVISAIRLLKNRFPLLFVVCDVCLCEYTLHGHCGWLREDGTIDNDASVRRLSQVAVRYAQAGANAVAPSDMMDGRVMAIKNGLIEACLSHKVMVMSYSAKFASCLYGPFRIAANSKPSFGDRKSYQLPPPSKGLARRAIMRDISEGADCIIIKPAIPYLDIVAEAARIAPDLPIATYHVSGEYAAIHAAVKAGVYDLKTVVMENLECCLRAGAGIIITYFTPECLNWVQDK</sequence>
<proteinExistence type="predicted"/>
<accession>A0ACB7CDY1</accession>
<protein>
    <submittedName>
        <fullName evidence="1">Uncharacterized protein</fullName>
    </submittedName>
</protein>
<dbReference type="Proteomes" id="UP000768646">
    <property type="component" value="Unassembled WGS sequence"/>
</dbReference>